<dbReference type="Gene3D" id="1.10.357.10">
    <property type="entry name" value="Tetracycline Repressor, domain 2"/>
    <property type="match status" value="1"/>
</dbReference>
<evidence type="ECO:0000256" key="1">
    <source>
        <dbReference type="ARBA" id="ARBA00023015"/>
    </source>
</evidence>
<dbReference type="Proteomes" id="UP001515100">
    <property type="component" value="Unassembled WGS sequence"/>
</dbReference>
<dbReference type="RefSeq" id="WP_129179861.1">
    <property type="nucleotide sequence ID" value="NZ_JAGIOG010000001.1"/>
</dbReference>
<dbReference type="GO" id="GO:0000976">
    <property type="term" value="F:transcription cis-regulatory region binding"/>
    <property type="evidence" value="ECO:0007669"/>
    <property type="project" value="TreeGrafter"/>
</dbReference>
<dbReference type="PANTHER" id="PTHR30055:SF234">
    <property type="entry name" value="HTH-TYPE TRANSCRIPTIONAL REGULATOR BETI"/>
    <property type="match status" value="1"/>
</dbReference>
<reference evidence="6" key="1">
    <citation type="submission" date="2019-09" db="EMBL/GenBank/DDBJ databases">
        <authorList>
            <person name="Li J."/>
        </authorList>
    </citation>
    <scope>NUCLEOTIDE SEQUENCE [LARGE SCALE GENOMIC DNA]</scope>
    <source>
        <strain evidence="6">NRBC 14897</strain>
    </source>
</reference>
<feature type="DNA-binding region" description="H-T-H motif" evidence="4">
    <location>
        <begin position="42"/>
        <end position="61"/>
    </location>
</feature>
<dbReference type="InterPro" id="IPR050109">
    <property type="entry name" value="HTH-type_TetR-like_transc_reg"/>
</dbReference>
<evidence type="ECO:0000313" key="6">
    <source>
        <dbReference type="EMBL" id="KAA1379904.1"/>
    </source>
</evidence>
<proteinExistence type="predicted"/>
<dbReference type="Pfam" id="PF00440">
    <property type="entry name" value="TetR_N"/>
    <property type="match status" value="1"/>
</dbReference>
<dbReference type="InterPro" id="IPR036271">
    <property type="entry name" value="Tet_transcr_reg_TetR-rel_C_sf"/>
</dbReference>
<dbReference type="InterPro" id="IPR001647">
    <property type="entry name" value="HTH_TetR"/>
</dbReference>
<evidence type="ECO:0000256" key="4">
    <source>
        <dbReference type="PROSITE-ProRule" id="PRU00335"/>
    </source>
</evidence>
<evidence type="ECO:0000256" key="2">
    <source>
        <dbReference type="ARBA" id="ARBA00023125"/>
    </source>
</evidence>
<comment type="caution">
    <text evidence="6">The sequence shown here is derived from an EMBL/GenBank/DDBJ whole genome shotgun (WGS) entry which is preliminary data.</text>
</comment>
<name>A0A641AP81_9ACTN</name>
<gene>
    <name evidence="6" type="ORF">ESP62_001445</name>
</gene>
<evidence type="ECO:0000256" key="3">
    <source>
        <dbReference type="ARBA" id="ARBA00023163"/>
    </source>
</evidence>
<keyword evidence="3" id="KW-0804">Transcription</keyword>
<feature type="domain" description="HTH tetR-type" evidence="5">
    <location>
        <begin position="19"/>
        <end position="79"/>
    </location>
</feature>
<dbReference type="InterPro" id="IPR009057">
    <property type="entry name" value="Homeodomain-like_sf"/>
</dbReference>
<dbReference type="PROSITE" id="PS50977">
    <property type="entry name" value="HTH_TETR_2"/>
    <property type="match status" value="1"/>
</dbReference>
<keyword evidence="2 4" id="KW-0238">DNA-binding</keyword>
<dbReference type="SUPFAM" id="SSF48498">
    <property type="entry name" value="Tetracyclin repressor-like, C-terminal domain"/>
    <property type="match status" value="1"/>
</dbReference>
<dbReference type="PANTHER" id="PTHR30055">
    <property type="entry name" value="HTH-TYPE TRANSCRIPTIONAL REGULATOR RUTR"/>
    <property type="match status" value="1"/>
</dbReference>
<evidence type="ECO:0000313" key="7">
    <source>
        <dbReference type="Proteomes" id="UP001515100"/>
    </source>
</evidence>
<protein>
    <submittedName>
        <fullName evidence="6">TetR/AcrR family transcriptional regulator</fullName>
    </submittedName>
</protein>
<evidence type="ECO:0000259" key="5">
    <source>
        <dbReference type="PROSITE" id="PS50977"/>
    </source>
</evidence>
<organism evidence="6 7">
    <name type="scientific">Aeromicrobium fastidiosum</name>
    <dbReference type="NCBI Taxonomy" id="52699"/>
    <lineage>
        <taxon>Bacteria</taxon>
        <taxon>Bacillati</taxon>
        <taxon>Actinomycetota</taxon>
        <taxon>Actinomycetes</taxon>
        <taxon>Propionibacteriales</taxon>
        <taxon>Nocardioidaceae</taxon>
        <taxon>Aeromicrobium</taxon>
    </lineage>
</organism>
<keyword evidence="7" id="KW-1185">Reference proteome</keyword>
<dbReference type="OrthoDB" id="8222629at2"/>
<dbReference type="SUPFAM" id="SSF46689">
    <property type="entry name" value="Homeodomain-like"/>
    <property type="match status" value="1"/>
</dbReference>
<keyword evidence="1" id="KW-0805">Transcription regulation</keyword>
<dbReference type="GO" id="GO:0003700">
    <property type="term" value="F:DNA-binding transcription factor activity"/>
    <property type="evidence" value="ECO:0007669"/>
    <property type="project" value="TreeGrafter"/>
</dbReference>
<dbReference type="EMBL" id="SDPP02000001">
    <property type="protein sequence ID" value="KAA1379904.1"/>
    <property type="molecule type" value="Genomic_DNA"/>
</dbReference>
<dbReference type="AlphaFoldDB" id="A0A641AP81"/>
<accession>A0A641AP81</accession>
<sequence>MHELDLGSPPLDGHERGKRRRIAEILAAARELLNEQAADEVTTSRIAARAGVAPMTIFNLIGTRDDLWAAIAAASLTEVSHGSSEIEDARERAHAIADQFMSAIISEAPVWRALISSWRDSGRVLEGEPTGALLSCFDDAVDQGHLSHEVDIRRLVATILSGFVGAAHQWAAGLISDRGMRRRASDLVDLALAAGRPDGPPPMWPPGS</sequence>